<dbReference type="InterPro" id="IPR005754">
    <property type="entry name" value="Sortase"/>
</dbReference>
<evidence type="ECO:0000256" key="1">
    <source>
        <dbReference type="ARBA" id="ARBA00022801"/>
    </source>
</evidence>
<dbReference type="Proteomes" id="UP000243342">
    <property type="component" value="Unassembled WGS sequence"/>
</dbReference>
<dbReference type="STRING" id="1428644.BIV57_21395"/>
<dbReference type="SUPFAM" id="SSF63817">
    <property type="entry name" value="Sortase"/>
    <property type="match status" value="1"/>
</dbReference>
<dbReference type="InterPro" id="IPR042001">
    <property type="entry name" value="Sortase_F"/>
</dbReference>
<proteinExistence type="predicted"/>
<reference evidence="2 3" key="1">
    <citation type="submission" date="2016-10" db="EMBL/GenBank/DDBJ databases">
        <title>Genome sequence of Streptomyces gilvigriseus MUSC 26.</title>
        <authorList>
            <person name="Lee L.-H."/>
            <person name="Ser H.-L."/>
        </authorList>
    </citation>
    <scope>NUCLEOTIDE SEQUENCE [LARGE SCALE GENOMIC DNA]</scope>
    <source>
        <strain evidence="2 3">MUSC 26</strain>
    </source>
</reference>
<keyword evidence="1" id="KW-0378">Hydrolase</keyword>
<dbReference type="NCBIfam" id="NF033748">
    <property type="entry name" value="class_F_sortase"/>
    <property type="match status" value="1"/>
</dbReference>
<evidence type="ECO:0000313" key="3">
    <source>
        <dbReference type="Proteomes" id="UP000243342"/>
    </source>
</evidence>
<comment type="caution">
    <text evidence="2">The sequence shown here is derived from an EMBL/GenBank/DDBJ whole genome shotgun (WGS) entry which is preliminary data.</text>
</comment>
<dbReference type="Pfam" id="PF04203">
    <property type="entry name" value="Sortase"/>
    <property type="match status" value="1"/>
</dbReference>
<dbReference type="AlphaFoldDB" id="A0A1J7BPU8"/>
<dbReference type="OrthoDB" id="525039at2"/>
<name>A0A1J7BPU8_9ACTN</name>
<sequence>MKRAGWGLAGVLAAGAALLVLGQLPAVTGGGAPSSARAAAVEAGRGDGAPDFAPSGVAALPASRPTRLTVPSVGISAPIVPLGVAADGTPQVPPMTHPAEAGWLRGGPAPGAEGAAVVVGHVDTRTGPAVFWPLTAVRPGARVEVRRADGRTAVFTVHAVRVYPRDRFPSATVYGAARGAELRLLTCGGTFDRARGEYSANVVVFAHLTEVLG</sequence>
<evidence type="ECO:0000313" key="2">
    <source>
        <dbReference type="EMBL" id="OIV35473.1"/>
    </source>
</evidence>
<protein>
    <recommendedName>
        <fullName evidence="4">Class F sortase</fullName>
    </recommendedName>
</protein>
<organism evidence="2 3">
    <name type="scientific">Mangrovactinospora gilvigrisea</name>
    <dbReference type="NCBI Taxonomy" id="1428644"/>
    <lineage>
        <taxon>Bacteria</taxon>
        <taxon>Bacillati</taxon>
        <taxon>Actinomycetota</taxon>
        <taxon>Actinomycetes</taxon>
        <taxon>Kitasatosporales</taxon>
        <taxon>Streptomycetaceae</taxon>
        <taxon>Mangrovactinospora</taxon>
    </lineage>
</organism>
<accession>A0A1J7BPU8</accession>
<keyword evidence="3" id="KW-1185">Reference proteome</keyword>
<dbReference type="Gene3D" id="2.40.260.10">
    <property type="entry name" value="Sortase"/>
    <property type="match status" value="1"/>
</dbReference>
<gene>
    <name evidence="2" type="ORF">BIV57_21395</name>
</gene>
<dbReference type="EMBL" id="MLCF01000150">
    <property type="protein sequence ID" value="OIV35473.1"/>
    <property type="molecule type" value="Genomic_DNA"/>
</dbReference>
<evidence type="ECO:0008006" key="4">
    <source>
        <dbReference type="Google" id="ProtNLM"/>
    </source>
</evidence>
<dbReference type="CDD" id="cd05829">
    <property type="entry name" value="Sortase_F"/>
    <property type="match status" value="1"/>
</dbReference>
<dbReference type="InterPro" id="IPR023365">
    <property type="entry name" value="Sortase_dom-sf"/>
</dbReference>
<dbReference type="GO" id="GO:0016787">
    <property type="term" value="F:hydrolase activity"/>
    <property type="evidence" value="ECO:0007669"/>
    <property type="project" value="UniProtKB-KW"/>
</dbReference>